<dbReference type="Proteomes" id="UP001596417">
    <property type="component" value="Unassembled WGS sequence"/>
</dbReference>
<dbReference type="GeneID" id="76201060"/>
<dbReference type="Pfam" id="PF26239">
    <property type="entry name" value="DUF8054"/>
    <property type="match status" value="1"/>
</dbReference>
<dbReference type="RefSeq" id="WP_264555689.1">
    <property type="nucleotide sequence ID" value="NZ_CP109979.1"/>
</dbReference>
<evidence type="ECO:0000259" key="1">
    <source>
        <dbReference type="Pfam" id="PF26239"/>
    </source>
</evidence>
<proteinExistence type="predicted"/>
<comment type="caution">
    <text evidence="2">The sequence shown here is derived from an EMBL/GenBank/DDBJ whole genome shotgun (WGS) entry which is preliminary data.</text>
</comment>
<gene>
    <name evidence="2" type="ORF">ACFQL7_17040</name>
</gene>
<feature type="domain" description="DUF8054" evidence="1">
    <location>
        <begin position="6"/>
        <end position="178"/>
    </location>
</feature>
<sequence length="183" mass="20317">MTDLVIPQGQLLRSRIVPDIRTVLTEALDRSLTGYAVLEPQDASRFNSNEKGILTFEVGIPVLAYHTGTDTGGTNALSEFVTGGSFRFDLYGLSSDQLETIHDTPELRVPPEMPANHLAGDPVLAARTRRVAAQLKQRSSRSEELNAVESFLEDTERIEALREQARAEAKRHAHDWGLHDQLE</sequence>
<dbReference type="InterPro" id="IPR058367">
    <property type="entry name" value="DUF8054"/>
</dbReference>
<organism evidence="2 3">
    <name type="scientific">Halocatena marina</name>
    <dbReference type="NCBI Taxonomy" id="2934937"/>
    <lineage>
        <taxon>Archaea</taxon>
        <taxon>Methanobacteriati</taxon>
        <taxon>Methanobacteriota</taxon>
        <taxon>Stenosarchaea group</taxon>
        <taxon>Halobacteria</taxon>
        <taxon>Halobacteriales</taxon>
        <taxon>Natronomonadaceae</taxon>
        <taxon>Halocatena</taxon>
    </lineage>
</organism>
<evidence type="ECO:0000313" key="2">
    <source>
        <dbReference type="EMBL" id="MFC7191336.1"/>
    </source>
</evidence>
<dbReference type="EMBL" id="JBHTAX010000001">
    <property type="protein sequence ID" value="MFC7191336.1"/>
    <property type="molecule type" value="Genomic_DNA"/>
</dbReference>
<evidence type="ECO:0000313" key="3">
    <source>
        <dbReference type="Proteomes" id="UP001596417"/>
    </source>
</evidence>
<reference evidence="2 3" key="1">
    <citation type="journal article" date="2019" name="Int. J. Syst. Evol. Microbiol.">
        <title>The Global Catalogue of Microorganisms (GCM) 10K type strain sequencing project: providing services to taxonomists for standard genome sequencing and annotation.</title>
        <authorList>
            <consortium name="The Broad Institute Genomics Platform"/>
            <consortium name="The Broad Institute Genome Sequencing Center for Infectious Disease"/>
            <person name="Wu L."/>
            <person name="Ma J."/>
        </authorList>
    </citation>
    <scope>NUCLEOTIDE SEQUENCE [LARGE SCALE GENOMIC DNA]</scope>
    <source>
        <strain evidence="2 3">RDMS1</strain>
    </source>
</reference>
<keyword evidence="3" id="KW-1185">Reference proteome</keyword>
<protein>
    <recommendedName>
        <fullName evidence="1">DUF8054 domain-containing protein</fullName>
    </recommendedName>
</protein>
<accession>A0ABD5YT60</accession>
<dbReference type="AlphaFoldDB" id="A0ABD5YT60"/>
<name>A0ABD5YT60_9EURY</name>